<comment type="function">
    <text evidence="1">Component of the EKC/KEOPS complex that is required for the formation of a threonylcarbamoyl group on adenosine at position 37 (t(6)A37) in tRNAs that read codons beginning with adenine. The complex is probably involved in the transfer of the threonylcarbamoyl moiety of threonylcarbamoyl-AMP (TC-AMP) to the N6 group of A37. BUD32 has ATPase activity in the context of the EKC/KEOPS complex and likely plays a supporting role to the catalytic subunit KAE1. The EKC/KEOPS complex also promotes both telomere uncapping and telomere elongation. The complex is required for efficient recruitment of transcriptional coactivators.</text>
</comment>
<comment type="catalytic activity">
    <reaction evidence="13">
        <text>L-threonyl-[protein] + ATP = O-phospho-L-threonyl-[protein] + ADP + H(+)</text>
        <dbReference type="Rhea" id="RHEA:46608"/>
        <dbReference type="Rhea" id="RHEA-COMP:11060"/>
        <dbReference type="Rhea" id="RHEA-COMP:11605"/>
        <dbReference type="ChEBI" id="CHEBI:15378"/>
        <dbReference type="ChEBI" id="CHEBI:30013"/>
        <dbReference type="ChEBI" id="CHEBI:30616"/>
        <dbReference type="ChEBI" id="CHEBI:61977"/>
        <dbReference type="ChEBI" id="CHEBI:456216"/>
        <dbReference type="EC" id="2.7.11.1"/>
    </reaction>
</comment>
<evidence type="ECO:0000256" key="9">
    <source>
        <dbReference type="ARBA" id="ARBA00022777"/>
    </source>
</evidence>
<dbReference type="Pfam" id="PF00069">
    <property type="entry name" value="Pkinase"/>
    <property type="match status" value="1"/>
</dbReference>
<evidence type="ECO:0000256" key="1">
    <source>
        <dbReference type="ARBA" id="ARBA00003747"/>
    </source>
</evidence>
<dbReference type="GO" id="GO:0004674">
    <property type="term" value="F:protein serine/threonine kinase activity"/>
    <property type="evidence" value="ECO:0007669"/>
    <property type="project" value="UniProtKB-KW"/>
</dbReference>
<evidence type="ECO:0000256" key="8">
    <source>
        <dbReference type="ARBA" id="ARBA00022741"/>
    </source>
</evidence>
<protein>
    <recommendedName>
        <fullName evidence="5">EKC/KEOPS complex subunit BUD32</fullName>
        <ecNumber evidence="3">2.7.11.1</ecNumber>
    </recommendedName>
    <alternativeName>
        <fullName evidence="11 12">Atypical Serine/threonine protein kinase BUD32</fullName>
    </alternativeName>
    <alternativeName>
        <fullName evidence="4">EKC/KEOPS complex subunit bud32</fullName>
    </alternativeName>
</protein>
<dbReference type="GO" id="GO:0050684">
    <property type="term" value="P:regulation of mRNA processing"/>
    <property type="evidence" value="ECO:0007669"/>
    <property type="project" value="TreeGrafter"/>
</dbReference>
<accession>A0A9P7PY63</accession>
<evidence type="ECO:0000256" key="12">
    <source>
        <dbReference type="ARBA" id="ARBA00033194"/>
    </source>
</evidence>
<dbReference type="SUPFAM" id="SSF56112">
    <property type="entry name" value="Protein kinase-like (PK-like)"/>
    <property type="match status" value="1"/>
</dbReference>
<dbReference type="SMART" id="SM00220">
    <property type="entry name" value="S_TKc"/>
    <property type="match status" value="1"/>
</dbReference>
<dbReference type="GO" id="GO:0005737">
    <property type="term" value="C:cytoplasm"/>
    <property type="evidence" value="ECO:0007669"/>
    <property type="project" value="TreeGrafter"/>
</dbReference>
<keyword evidence="18" id="KW-1185">Reference proteome</keyword>
<name>A0A9P7PY63_9HYPO</name>
<evidence type="ECO:0000256" key="2">
    <source>
        <dbReference type="ARBA" id="ARBA00011534"/>
    </source>
</evidence>
<evidence type="ECO:0000313" key="17">
    <source>
        <dbReference type="EMBL" id="KAG6111618.1"/>
    </source>
</evidence>
<feature type="binding site" evidence="15">
    <location>
        <position position="92"/>
    </location>
    <ligand>
        <name>ATP</name>
        <dbReference type="ChEBI" id="CHEBI:30616"/>
    </ligand>
</feature>
<evidence type="ECO:0000256" key="15">
    <source>
        <dbReference type="PROSITE-ProRule" id="PRU10141"/>
    </source>
</evidence>
<evidence type="ECO:0000256" key="13">
    <source>
        <dbReference type="ARBA" id="ARBA00047899"/>
    </source>
</evidence>
<dbReference type="GO" id="GO:0000245">
    <property type="term" value="P:spliceosomal complex assembly"/>
    <property type="evidence" value="ECO:0007669"/>
    <property type="project" value="TreeGrafter"/>
</dbReference>
<dbReference type="PROSITE" id="PS00107">
    <property type="entry name" value="PROTEIN_KINASE_ATP"/>
    <property type="match status" value="1"/>
</dbReference>
<dbReference type="InterPro" id="IPR008266">
    <property type="entry name" value="Tyr_kinase_AS"/>
</dbReference>
<evidence type="ECO:0000256" key="4">
    <source>
        <dbReference type="ARBA" id="ARBA00013948"/>
    </source>
</evidence>
<dbReference type="PROSITE" id="PS00109">
    <property type="entry name" value="PROTEIN_KINASE_TYR"/>
    <property type="match status" value="1"/>
</dbReference>
<keyword evidence="7" id="KW-0808">Transferase</keyword>
<dbReference type="InterPro" id="IPR000719">
    <property type="entry name" value="Prot_kinase_dom"/>
</dbReference>
<dbReference type="EMBL" id="SRQM01000377">
    <property type="protein sequence ID" value="KAG6111618.1"/>
    <property type="molecule type" value="Genomic_DNA"/>
</dbReference>
<proteinExistence type="predicted"/>
<keyword evidence="8 15" id="KW-0547">Nucleotide-binding</keyword>
<evidence type="ECO:0000256" key="14">
    <source>
        <dbReference type="ARBA" id="ARBA00048679"/>
    </source>
</evidence>
<evidence type="ECO:0000259" key="16">
    <source>
        <dbReference type="PROSITE" id="PS50011"/>
    </source>
</evidence>
<reference evidence="17 18" key="1">
    <citation type="journal article" date="2020" name="bioRxiv">
        <title>Whole genome comparisons of ergot fungi reveals the divergence and evolution of species within the genus Claviceps are the result of varying mechanisms driving genome evolution and host range expansion.</title>
        <authorList>
            <person name="Wyka S.A."/>
            <person name="Mondo S.J."/>
            <person name="Liu M."/>
            <person name="Dettman J."/>
            <person name="Nalam V."/>
            <person name="Broders K.D."/>
        </authorList>
    </citation>
    <scope>NUCLEOTIDE SEQUENCE [LARGE SCALE GENOMIC DNA]</scope>
    <source>
        <strain evidence="17 18">LM576</strain>
    </source>
</reference>
<evidence type="ECO:0000256" key="6">
    <source>
        <dbReference type="ARBA" id="ARBA00022527"/>
    </source>
</evidence>
<evidence type="ECO:0000256" key="7">
    <source>
        <dbReference type="ARBA" id="ARBA00022679"/>
    </source>
</evidence>
<dbReference type="PANTHER" id="PTHR47634:SF9">
    <property type="entry name" value="PROTEIN KINASE DOMAIN-CONTAINING PROTEIN-RELATED"/>
    <property type="match status" value="1"/>
</dbReference>
<dbReference type="EC" id="2.7.11.1" evidence="3"/>
<dbReference type="PROSITE" id="PS50011">
    <property type="entry name" value="PROTEIN_KINASE_DOM"/>
    <property type="match status" value="1"/>
</dbReference>
<dbReference type="GO" id="GO:0005524">
    <property type="term" value="F:ATP binding"/>
    <property type="evidence" value="ECO:0007669"/>
    <property type="project" value="UniProtKB-UniRule"/>
</dbReference>
<comment type="catalytic activity">
    <reaction evidence="14">
        <text>L-seryl-[protein] + ATP = O-phospho-L-seryl-[protein] + ADP + H(+)</text>
        <dbReference type="Rhea" id="RHEA:17989"/>
        <dbReference type="Rhea" id="RHEA-COMP:9863"/>
        <dbReference type="Rhea" id="RHEA-COMP:11604"/>
        <dbReference type="ChEBI" id="CHEBI:15378"/>
        <dbReference type="ChEBI" id="CHEBI:29999"/>
        <dbReference type="ChEBI" id="CHEBI:30616"/>
        <dbReference type="ChEBI" id="CHEBI:83421"/>
        <dbReference type="ChEBI" id="CHEBI:456216"/>
        <dbReference type="EC" id="2.7.11.1"/>
    </reaction>
</comment>
<feature type="domain" description="Protein kinase" evidence="16">
    <location>
        <begin position="63"/>
        <end position="423"/>
    </location>
</feature>
<dbReference type="PANTHER" id="PTHR47634">
    <property type="entry name" value="PROTEIN KINASE DOMAIN-CONTAINING PROTEIN-RELATED"/>
    <property type="match status" value="1"/>
</dbReference>
<keyword evidence="9" id="KW-0418">Kinase</keyword>
<dbReference type="Proteomes" id="UP000732380">
    <property type="component" value="Unassembled WGS sequence"/>
</dbReference>
<evidence type="ECO:0000256" key="3">
    <source>
        <dbReference type="ARBA" id="ARBA00012513"/>
    </source>
</evidence>
<keyword evidence="6" id="KW-0723">Serine/threonine-protein kinase</keyword>
<dbReference type="AlphaFoldDB" id="A0A9P7PY63"/>
<dbReference type="GO" id="GO:0005634">
    <property type="term" value="C:nucleus"/>
    <property type="evidence" value="ECO:0007669"/>
    <property type="project" value="TreeGrafter"/>
</dbReference>
<evidence type="ECO:0000256" key="10">
    <source>
        <dbReference type="ARBA" id="ARBA00022840"/>
    </source>
</evidence>
<dbReference type="FunFam" id="1.10.510.10:FF:000275">
    <property type="entry name" value="SRSF protein kinase 2 isoform X3"/>
    <property type="match status" value="1"/>
</dbReference>
<organism evidence="17 18">
    <name type="scientific">Claviceps humidiphila</name>
    <dbReference type="NCBI Taxonomy" id="1294629"/>
    <lineage>
        <taxon>Eukaryota</taxon>
        <taxon>Fungi</taxon>
        <taxon>Dikarya</taxon>
        <taxon>Ascomycota</taxon>
        <taxon>Pezizomycotina</taxon>
        <taxon>Sordariomycetes</taxon>
        <taxon>Hypocreomycetidae</taxon>
        <taxon>Hypocreales</taxon>
        <taxon>Clavicipitaceae</taxon>
        <taxon>Claviceps</taxon>
    </lineage>
</organism>
<dbReference type="InterPro" id="IPR051334">
    <property type="entry name" value="SRPK"/>
</dbReference>
<sequence>MNLVRALLANARGRASRLFGPSSRQSTLRKQYLHQQFVEEPNDYNRGGYHPVSLGDTFHSERYTVLRKLGYGEYSTVWLARDLKCQRYVALKMLRADSYGGPQPIFEREILEKIREVSRESSHEGSKYISPLIEMFTHGGPNGDHVCLVFDVLGYHLGYQAAKYEDGRLPVKTVKEIVRQLLKGLDFLHTECGVIHTDLTPTNILLELETPNDTILKYLESVTPRTSERPNGAIVPLQEVIKTPIVSEMESLHVRIIDFGVASWREKHLSDLIQPLALRAPEVVLGAPWDTGVDIWSLGCLVVQWVHGYVMFREDPSEEDTWTVEDDHLAKIVEIIGPIPSSLLKQGCRTAEFFDEQGEFLRIPNLGPTSLERLLNGERMPRMKPSDMSDDEVVVFIDFVRGMLQIDPKKRKSAAQLLQHEWLS</sequence>
<evidence type="ECO:0000256" key="5">
    <source>
        <dbReference type="ARBA" id="ARBA00019973"/>
    </source>
</evidence>
<dbReference type="InterPro" id="IPR011009">
    <property type="entry name" value="Kinase-like_dom_sf"/>
</dbReference>
<evidence type="ECO:0000256" key="11">
    <source>
        <dbReference type="ARBA" id="ARBA00030980"/>
    </source>
</evidence>
<dbReference type="InterPro" id="IPR017441">
    <property type="entry name" value="Protein_kinase_ATP_BS"/>
</dbReference>
<comment type="caution">
    <text evidence="17">The sequence shown here is derived from an EMBL/GenBank/DDBJ whole genome shotgun (WGS) entry which is preliminary data.</text>
</comment>
<gene>
    <name evidence="17" type="ORF">E4U13_004737</name>
</gene>
<evidence type="ECO:0000313" key="18">
    <source>
        <dbReference type="Proteomes" id="UP000732380"/>
    </source>
</evidence>
<comment type="subunit">
    <text evidence="2">Component of the EKC/KEOPS complex composed of at least BUD32, CGI121, GON7, KAE1 and PCC1; the whole complex dimerizes.</text>
</comment>
<dbReference type="Gene3D" id="3.30.200.20">
    <property type="entry name" value="Phosphorylase Kinase, domain 1"/>
    <property type="match status" value="1"/>
</dbReference>
<dbReference type="Gene3D" id="1.10.510.10">
    <property type="entry name" value="Transferase(Phosphotransferase) domain 1"/>
    <property type="match status" value="1"/>
</dbReference>
<keyword evidence="10 15" id="KW-0067">ATP-binding</keyword>